<dbReference type="InterPro" id="IPR016576">
    <property type="entry name" value="Ribosomal_mL63"/>
</dbReference>
<dbReference type="GO" id="GO:0003735">
    <property type="term" value="F:structural constituent of ribosome"/>
    <property type="evidence" value="ECO:0007669"/>
    <property type="project" value="TreeGrafter"/>
</dbReference>
<dbReference type="Pfam" id="PF14978">
    <property type="entry name" value="MRP-63"/>
    <property type="match status" value="1"/>
</dbReference>
<dbReference type="AlphaFoldDB" id="A0A210R339"/>
<accession>A0A210R339</accession>
<dbReference type="PANTHER" id="PTHR14520:SF4">
    <property type="entry name" value="LARGE RIBOSOMAL SUBUNIT PROTEIN ML63"/>
    <property type="match status" value="1"/>
</dbReference>
<dbReference type="PANTHER" id="PTHR14520">
    <property type="entry name" value="MITOCHONDRIAL RIBOSOMAL PROTEIN 63"/>
    <property type="match status" value="1"/>
</dbReference>
<sequence length="144" mass="16883">MKWLKYIFSIAVTKLRAQSNFKVKDSSVGKMRLTCVLGYFKRYKSVGGQTFSGKNKVLRRVENTHKATAVKNLLQNARNIEILNKPYLTKEEEHGSGRILKKAGLKEDYVTKMKKLNEEKWLQKRPHYSIESHLEQLNVLKKWE</sequence>
<evidence type="ECO:0000313" key="2">
    <source>
        <dbReference type="Proteomes" id="UP000242188"/>
    </source>
</evidence>
<proteinExistence type="predicted"/>
<dbReference type="GO" id="GO:0005761">
    <property type="term" value="C:mitochondrial ribosome"/>
    <property type="evidence" value="ECO:0007669"/>
    <property type="project" value="InterPro"/>
</dbReference>
<protein>
    <submittedName>
        <fullName evidence="1">Uncharacterized protein</fullName>
    </submittedName>
</protein>
<organism evidence="1 2">
    <name type="scientific">Mizuhopecten yessoensis</name>
    <name type="common">Japanese scallop</name>
    <name type="synonym">Patinopecten yessoensis</name>
    <dbReference type="NCBI Taxonomy" id="6573"/>
    <lineage>
        <taxon>Eukaryota</taxon>
        <taxon>Metazoa</taxon>
        <taxon>Spiralia</taxon>
        <taxon>Lophotrochozoa</taxon>
        <taxon>Mollusca</taxon>
        <taxon>Bivalvia</taxon>
        <taxon>Autobranchia</taxon>
        <taxon>Pteriomorphia</taxon>
        <taxon>Pectinida</taxon>
        <taxon>Pectinoidea</taxon>
        <taxon>Pectinidae</taxon>
        <taxon>Mizuhopecten</taxon>
    </lineage>
</organism>
<dbReference type="OrthoDB" id="6019958at2759"/>
<keyword evidence="2" id="KW-1185">Reference proteome</keyword>
<dbReference type="GO" id="GO:0032543">
    <property type="term" value="P:mitochondrial translation"/>
    <property type="evidence" value="ECO:0007669"/>
    <property type="project" value="TreeGrafter"/>
</dbReference>
<gene>
    <name evidence="1" type="ORF">KP79_PYT16339</name>
</gene>
<dbReference type="Proteomes" id="UP000242188">
    <property type="component" value="Unassembled WGS sequence"/>
</dbReference>
<comment type="caution">
    <text evidence="1">The sequence shown here is derived from an EMBL/GenBank/DDBJ whole genome shotgun (WGS) entry which is preliminary data.</text>
</comment>
<dbReference type="EMBL" id="NEDP02000704">
    <property type="protein sequence ID" value="OWF55291.1"/>
    <property type="molecule type" value="Genomic_DNA"/>
</dbReference>
<evidence type="ECO:0000313" key="1">
    <source>
        <dbReference type="EMBL" id="OWF55291.1"/>
    </source>
</evidence>
<name>A0A210R339_MIZYE</name>
<reference evidence="1 2" key="1">
    <citation type="journal article" date="2017" name="Nat. Ecol. Evol.">
        <title>Scallop genome provides insights into evolution of bilaterian karyotype and development.</title>
        <authorList>
            <person name="Wang S."/>
            <person name="Zhang J."/>
            <person name="Jiao W."/>
            <person name="Li J."/>
            <person name="Xun X."/>
            <person name="Sun Y."/>
            <person name="Guo X."/>
            <person name="Huan P."/>
            <person name="Dong B."/>
            <person name="Zhang L."/>
            <person name="Hu X."/>
            <person name="Sun X."/>
            <person name="Wang J."/>
            <person name="Zhao C."/>
            <person name="Wang Y."/>
            <person name="Wang D."/>
            <person name="Huang X."/>
            <person name="Wang R."/>
            <person name="Lv J."/>
            <person name="Li Y."/>
            <person name="Zhang Z."/>
            <person name="Liu B."/>
            <person name="Lu W."/>
            <person name="Hui Y."/>
            <person name="Liang J."/>
            <person name="Zhou Z."/>
            <person name="Hou R."/>
            <person name="Li X."/>
            <person name="Liu Y."/>
            <person name="Li H."/>
            <person name="Ning X."/>
            <person name="Lin Y."/>
            <person name="Zhao L."/>
            <person name="Xing Q."/>
            <person name="Dou J."/>
            <person name="Li Y."/>
            <person name="Mao J."/>
            <person name="Guo H."/>
            <person name="Dou H."/>
            <person name="Li T."/>
            <person name="Mu C."/>
            <person name="Jiang W."/>
            <person name="Fu Q."/>
            <person name="Fu X."/>
            <person name="Miao Y."/>
            <person name="Liu J."/>
            <person name="Yu Q."/>
            <person name="Li R."/>
            <person name="Liao H."/>
            <person name="Li X."/>
            <person name="Kong Y."/>
            <person name="Jiang Z."/>
            <person name="Chourrout D."/>
            <person name="Li R."/>
            <person name="Bao Z."/>
        </authorList>
    </citation>
    <scope>NUCLEOTIDE SEQUENCE [LARGE SCALE GENOMIC DNA]</scope>
    <source>
        <strain evidence="1 2">PY_sf001</strain>
    </source>
</reference>